<organism evidence="2 3">
    <name type="scientific">Heterorhabditis bacteriophora</name>
    <name type="common">Entomopathogenic nematode worm</name>
    <dbReference type="NCBI Taxonomy" id="37862"/>
    <lineage>
        <taxon>Eukaryota</taxon>
        <taxon>Metazoa</taxon>
        <taxon>Ecdysozoa</taxon>
        <taxon>Nematoda</taxon>
        <taxon>Chromadorea</taxon>
        <taxon>Rhabditida</taxon>
        <taxon>Rhabditina</taxon>
        <taxon>Rhabditomorpha</taxon>
        <taxon>Strongyloidea</taxon>
        <taxon>Heterorhabditidae</taxon>
        <taxon>Heterorhabditis</taxon>
    </lineage>
</organism>
<evidence type="ECO:0000313" key="2">
    <source>
        <dbReference type="Proteomes" id="UP000095283"/>
    </source>
</evidence>
<sequence length="101" mass="11521">MDYYKPKSVNTNTIRLGSYDRIGNTQYAESYFYDMWSLVILCSVVVASVLSLPTSTQLSIAGTIIPKNLQNHSILPIEEYANNAMPGIDNQYRWRPHKGNY</sequence>
<name>A0A1I7X2C0_HETBA</name>
<accession>A0A1I7X2C0</accession>
<keyword evidence="1" id="KW-0812">Transmembrane</keyword>
<evidence type="ECO:0000313" key="3">
    <source>
        <dbReference type="WBParaSite" id="Hba_11548"/>
    </source>
</evidence>
<keyword evidence="1" id="KW-0472">Membrane</keyword>
<keyword evidence="2" id="KW-1185">Reference proteome</keyword>
<feature type="transmembrane region" description="Helical" evidence="1">
    <location>
        <begin position="35"/>
        <end position="52"/>
    </location>
</feature>
<dbReference type="AlphaFoldDB" id="A0A1I7X2C0"/>
<protein>
    <submittedName>
        <fullName evidence="3">Uncharacterized protein</fullName>
    </submittedName>
</protein>
<dbReference type="Proteomes" id="UP000095283">
    <property type="component" value="Unplaced"/>
</dbReference>
<proteinExistence type="predicted"/>
<dbReference type="WBParaSite" id="Hba_11548">
    <property type="protein sequence ID" value="Hba_11548"/>
    <property type="gene ID" value="Hba_11548"/>
</dbReference>
<keyword evidence="1" id="KW-1133">Transmembrane helix</keyword>
<evidence type="ECO:0000256" key="1">
    <source>
        <dbReference type="SAM" id="Phobius"/>
    </source>
</evidence>
<reference evidence="3" key="1">
    <citation type="submission" date="2016-11" db="UniProtKB">
        <authorList>
            <consortium name="WormBaseParasite"/>
        </authorList>
    </citation>
    <scope>IDENTIFICATION</scope>
</reference>